<feature type="transmembrane region" description="Helical" evidence="7">
    <location>
        <begin position="36"/>
        <end position="55"/>
    </location>
</feature>
<dbReference type="EMBL" id="JAFMOF010000002">
    <property type="protein sequence ID" value="MBO0653214.1"/>
    <property type="molecule type" value="Genomic_DNA"/>
</dbReference>
<feature type="compositionally biased region" description="Low complexity" evidence="6">
    <location>
        <begin position="1"/>
        <end position="11"/>
    </location>
</feature>
<dbReference type="GO" id="GO:0016787">
    <property type="term" value="F:hydrolase activity"/>
    <property type="evidence" value="ECO:0007669"/>
    <property type="project" value="TreeGrafter"/>
</dbReference>
<feature type="transmembrane region" description="Helical" evidence="7">
    <location>
        <begin position="220"/>
        <end position="240"/>
    </location>
</feature>
<dbReference type="GO" id="GO:0016020">
    <property type="term" value="C:membrane"/>
    <property type="evidence" value="ECO:0007669"/>
    <property type="project" value="UniProtKB-SubCell"/>
</dbReference>
<proteinExistence type="inferred from homology"/>
<evidence type="ECO:0000256" key="1">
    <source>
        <dbReference type="ARBA" id="ARBA00004141"/>
    </source>
</evidence>
<comment type="similarity">
    <text evidence="2">Belongs to the TMEM86 family.</text>
</comment>
<reference evidence="8" key="1">
    <citation type="submission" date="2021-03" db="EMBL/GenBank/DDBJ databases">
        <title>Streptomyces strains.</title>
        <authorList>
            <person name="Lund M.B."/>
            <person name="Toerring T."/>
        </authorList>
    </citation>
    <scope>NUCLEOTIDE SEQUENCE</scope>
    <source>
        <strain evidence="8">JCM 4242</strain>
    </source>
</reference>
<evidence type="ECO:0000256" key="7">
    <source>
        <dbReference type="SAM" id="Phobius"/>
    </source>
</evidence>
<dbReference type="Pfam" id="PF07947">
    <property type="entry name" value="YhhN"/>
    <property type="match status" value="1"/>
</dbReference>
<dbReference type="AlphaFoldDB" id="A0A939FLA2"/>
<evidence type="ECO:0000256" key="5">
    <source>
        <dbReference type="ARBA" id="ARBA00023136"/>
    </source>
</evidence>
<gene>
    <name evidence="8" type="ORF">J1792_10535</name>
</gene>
<comment type="caution">
    <text evidence="8">The sequence shown here is derived from an EMBL/GenBank/DDBJ whole genome shotgun (WGS) entry which is preliminary data.</text>
</comment>
<feature type="transmembrane region" description="Helical" evidence="7">
    <location>
        <begin position="105"/>
        <end position="124"/>
    </location>
</feature>
<evidence type="ECO:0000256" key="2">
    <source>
        <dbReference type="ARBA" id="ARBA00007375"/>
    </source>
</evidence>
<evidence type="ECO:0000313" key="8">
    <source>
        <dbReference type="EMBL" id="MBO0653214.1"/>
    </source>
</evidence>
<keyword evidence="5 7" id="KW-0472">Membrane</keyword>
<keyword evidence="4 7" id="KW-1133">Transmembrane helix</keyword>
<dbReference type="InterPro" id="IPR012506">
    <property type="entry name" value="TMEM86B-like"/>
</dbReference>
<sequence length="279" mass="28701">MAAAVGLPAARGGPGRPGRRHERAGRVRGARAAAPAATAAALAVVAAVHLGALLAGATTAVHITKPALMPLLAAYVLARGGPRLLVVGLLFGCGGDTLLQTGREALFLVGMGSFAVGHVCYLVLFARHGAAFTRHGAGAARTYRLTAAYAAVWVSVLALLWAGLEADLRVPVALYSLLLTVMALGATRVGPWAAAGGVLFLLSDTLIAGGLAGWPQAPAPQFWIMLTYIAAQYLVAHGLLTHLRTGEEQTKGAGRKPPGPFAARRGRQSWTADRASTMP</sequence>
<keyword evidence="9" id="KW-1185">Reference proteome</keyword>
<feature type="compositionally biased region" description="Basic residues" evidence="6">
    <location>
        <begin position="17"/>
        <end position="26"/>
    </location>
</feature>
<dbReference type="PANTHER" id="PTHR31885">
    <property type="entry name" value="GH04784P"/>
    <property type="match status" value="1"/>
</dbReference>
<evidence type="ECO:0000313" key="9">
    <source>
        <dbReference type="Proteomes" id="UP000664781"/>
    </source>
</evidence>
<feature type="region of interest" description="Disordered" evidence="6">
    <location>
        <begin position="246"/>
        <end position="279"/>
    </location>
</feature>
<evidence type="ECO:0000256" key="6">
    <source>
        <dbReference type="SAM" id="MobiDB-lite"/>
    </source>
</evidence>
<dbReference type="Proteomes" id="UP000664781">
    <property type="component" value="Unassembled WGS sequence"/>
</dbReference>
<dbReference type="PANTHER" id="PTHR31885:SF6">
    <property type="entry name" value="GH04784P"/>
    <property type="match status" value="1"/>
</dbReference>
<keyword evidence="3 7" id="KW-0812">Transmembrane</keyword>
<protein>
    <submittedName>
        <fullName evidence="8">Lysoplasmalogenase</fullName>
    </submittedName>
</protein>
<comment type="subcellular location">
    <subcellularLocation>
        <location evidence="1">Membrane</location>
        <topology evidence="1">Multi-pass membrane protein</topology>
    </subcellularLocation>
</comment>
<evidence type="ECO:0000256" key="4">
    <source>
        <dbReference type="ARBA" id="ARBA00022989"/>
    </source>
</evidence>
<name>A0A939FLA2_9ACTN</name>
<feature type="region of interest" description="Disordered" evidence="6">
    <location>
        <begin position="1"/>
        <end position="26"/>
    </location>
</feature>
<feature type="transmembrane region" description="Helical" evidence="7">
    <location>
        <begin position="145"/>
        <end position="164"/>
    </location>
</feature>
<feature type="transmembrane region" description="Helical" evidence="7">
    <location>
        <begin position="67"/>
        <end position="85"/>
    </location>
</feature>
<evidence type="ECO:0000256" key="3">
    <source>
        <dbReference type="ARBA" id="ARBA00022692"/>
    </source>
</evidence>
<accession>A0A939FLA2</accession>
<organism evidence="8 9">
    <name type="scientific">Streptomyces triculaminicus</name>
    <dbReference type="NCBI Taxonomy" id="2816232"/>
    <lineage>
        <taxon>Bacteria</taxon>
        <taxon>Bacillati</taxon>
        <taxon>Actinomycetota</taxon>
        <taxon>Actinomycetes</taxon>
        <taxon>Kitasatosporales</taxon>
        <taxon>Streptomycetaceae</taxon>
        <taxon>Streptomyces</taxon>
    </lineage>
</organism>